<evidence type="ECO:0000313" key="3">
    <source>
        <dbReference type="Proteomes" id="UP000011134"/>
    </source>
</evidence>
<feature type="domain" description="SnoaL-like" evidence="1">
    <location>
        <begin position="15"/>
        <end position="90"/>
    </location>
</feature>
<keyword evidence="3" id="KW-1185">Reference proteome</keyword>
<dbReference type="EMBL" id="AMZO01000001">
    <property type="protein sequence ID" value="ELR67770.1"/>
    <property type="molecule type" value="Genomic_DNA"/>
</dbReference>
<dbReference type="InterPro" id="IPR037401">
    <property type="entry name" value="SnoaL-like"/>
</dbReference>
<evidence type="ECO:0000313" key="2">
    <source>
        <dbReference type="EMBL" id="ELR67770.1"/>
    </source>
</evidence>
<dbReference type="Pfam" id="PF12680">
    <property type="entry name" value="SnoaL_2"/>
    <property type="match status" value="1"/>
</dbReference>
<organism evidence="2 3">
    <name type="scientific">Photobacterium marinum</name>
    <dbReference type="NCBI Taxonomy" id="1056511"/>
    <lineage>
        <taxon>Bacteria</taxon>
        <taxon>Pseudomonadati</taxon>
        <taxon>Pseudomonadota</taxon>
        <taxon>Gammaproteobacteria</taxon>
        <taxon>Vibrionales</taxon>
        <taxon>Vibrionaceae</taxon>
        <taxon>Photobacterium</taxon>
    </lineage>
</organism>
<dbReference type="PATRIC" id="fig|1056511.3.peg.78"/>
<dbReference type="RefSeq" id="WP_007461193.1">
    <property type="nucleotide sequence ID" value="NZ_AMZO01000001.1"/>
</dbReference>
<evidence type="ECO:0000259" key="1">
    <source>
        <dbReference type="Pfam" id="PF12680"/>
    </source>
</evidence>
<accession>L8JG37</accession>
<dbReference type="Gene3D" id="3.10.450.50">
    <property type="match status" value="1"/>
</dbReference>
<sequence>MTTQVPESFKNGINQWKKAFNQQDAAGCAGQYKENAVMHARPFGTFRGTEEIRAFWQQIIDSGYQDVEYQDTSWEQKDGNCFILRSAWTMNKAFGVVHEERWERQPDGSVKLTYDDFEVLGER</sequence>
<dbReference type="OrthoDB" id="1157330at2"/>
<comment type="caution">
    <text evidence="2">The sequence shown here is derived from an EMBL/GenBank/DDBJ whole genome shotgun (WGS) entry which is preliminary data.</text>
</comment>
<proteinExistence type="predicted"/>
<name>L8JG37_9GAMM</name>
<dbReference type="SUPFAM" id="SSF54427">
    <property type="entry name" value="NTF2-like"/>
    <property type="match status" value="1"/>
</dbReference>
<reference evidence="2 3" key="1">
    <citation type="submission" date="2012-12" db="EMBL/GenBank/DDBJ databases">
        <title>Genome Assembly of Photobacterium sp. AK15.</title>
        <authorList>
            <person name="Khatri I."/>
            <person name="Vaidya B."/>
            <person name="Srinivas T.N.R."/>
            <person name="Subramanian S."/>
            <person name="Pinnaka A."/>
        </authorList>
    </citation>
    <scope>NUCLEOTIDE SEQUENCE [LARGE SCALE GENOMIC DNA]</scope>
    <source>
        <strain evidence="2 3">AK15</strain>
    </source>
</reference>
<gene>
    <name evidence="2" type="ORF">C942_00077</name>
</gene>
<protein>
    <submittedName>
        <fullName evidence="2">Isochorismatase</fullName>
    </submittedName>
</protein>
<dbReference type="Proteomes" id="UP000011134">
    <property type="component" value="Unassembled WGS sequence"/>
</dbReference>
<dbReference type="AlphaFoldDB" id="L8JG37"/>
<dbReference type="InterPro" id="IPR032710">
    <property type="entry name" value="NTF2-like_dom_sf"/>
</dbReference>